<dbReference type="OrthoDB" id="9762141at2"/>
<dbReference type="Proteomes" id="UP000242700">
    <property type="component" value="Unassembled WGS sequence"/>
</dbReference>
<evidence type="ECO:0000313" key="1">
    <source>
        <dbReference type="EMBL" id="SDJ76686.1"/>
    </source>
</evidence>
<name>A0A1G8WEV1_9STAP</name>
<dbReference type="EMBL" id="FNFI01000002">
    <property type="protein sequence ID" value="SDJ76686.1"/>
    <property type="molecule type" value="Genomic_DNA"/>
</dbReference>
<dbReference type="AlphaFoldDB" id="A0A1G8WEV1"/>
<gene>
    <name evidence="1" type="ORF">SAMN05216187_102224</name>
</gene>
<reference evidence="2" key="1">
    <citation type="submission" date="2016-10" db="EMBL/GenBank/DDBJ databases">
        <authorList>
            <person name="Varghese N."/>
            <person name="Submissions S."/>
        </authorList>
    </citation>
    <scope>NUCLEOTIDE SEQUENCE [LARGE SCALE GENOMIC DNA]</scope>
    <source>
        <strain evidence="2">CGMCC 1.8911</strain>
    </source>
</reference>
<proteinExistence type="predicted"/>
<accession>A0A1G8WEV1</accession>
<organism evidence="1 2">
    <name type="scientific">Jeotgalicoccus aerolatus</name>
    <dbReference type="NCBI Taxonomy" id="709510"/>
    <lineage>
        <taxon>Bacteria</taxon>
        <taxon>Bacillati</taxon>
        <taxon>Bacillota</taxon>
        <taxon>Bacilli</taxon>
        <taxon>Bacillales</taxon>
        <taxon>Staphylococcaceae</taxon>
        <taxon>Jeotgalicoccus</taxon>
    </lineage>
</organism>
<dbReference type="RefSeq" id="WP_092595454.1">
    <property type="nucleotide sequence ID" value="NZ_FNFI01000002.1"/>
</dbReference>
<protein>
    <submittedName>
        <fullName evidence="1">Uncharacterized protein</fullName>
    </submittedName>
</protein>
<sequence length="115" mass="12934">MFEWIVMFLVVETGIQPLVHTPSGRKLVISRLYTSQADANWLSTACAHPKRTQIGYQPLVHLTSGRKLVIRRLCTSQADANWLSTACAHLKRATTTQQNKKAPEPAQILRDFSAF</sequence>
<dbReference type="STRING" id="586411.SAMN05216187_102224"/>
<evidence type="ECO:0000313" key="2">
    <source>
        <dbReference type="Proteomes" id="UP000242700"/>
    </source>
</evidence>